<reference evidence="1" key="1">
    <citation type="submission" date="2019-05" db="EMBL/GenBank/DDBJ databases">
        <title>Isolation, diversity and antifungal activity of Actinobacteria from wheat.</title>
        <authorList>
            <person name="Yu B."/>
        </authorList>
    </citation>
    <scope>NUCLEOTIDE SEQUENCE [LARGE SCALE GENOMIC DNA]</scope>
    <source>
        <strain evidence="1">NEAU-HEGS1-5</strain>
    </source>
</reference>
<dbReference type="AlphaFoldDB" id="A0A5R8YK25"/>
<dbReference type="OrthoDB" id="569152at2"/>
<gene>
    <name evidence="1" type="ORF">FED44_32400</name>
</gene>
<organism evidence="1 2">
    <name type="scientific">Microbispora triticiradicis</name>
    <dbReference type="NCBI Taxonomy" id="2200763"/>
    <lineage>
        <taxon>Bacteria</taxon>
        <taxon>Bacillati</taxon>
        <taxon>Actinomycetota</taxon>
        <taxon>Actinomycetes</taxon>
        <taxon>Streptosporangiales</taxon>
        <taxon>Streptosporangiaceae</taxon>
        <taxon>Microbispora</taxon>
    </lineage>
</organism>
<protein>
    <submittedName>
        <fullName evidence="1">Uncharacterized protein</fullName>
    </submittedName>
</protein>
<dbReference type="Proteomes" id="UP000309033">
    <property type="component" value="Unassembled WGS sequence"/>
</dbReference>
<dbReference type="EMBL" id="VANP01000019">
    <property type="protein sequence ID" value="TLP52410.1"/>
    <property type="molecule type" value="Genomic_DNA"/>
</dbReference>
<evidence type="ECO:0000313" key="1">
    <source>
        <dbReference type="EMBL" id="TLP52410.1"/>
    </source>
</evidence>
<evidence type="ECO:0000313" key="2">
    <source>
        <dbReference type="Proteomes" id="UP000309033"/>
    </source>
</evidence>
<name>A0A5R8YK25_9ACTN</name>
<proteinExistence type="predicted"/>
<comment type="caution">
    <text evidence="1">The sequence shown here is derived from an EMBL/GenBank/DDBJ whole genome shotgun (WGS) entry which is preliminary data.</text>
</comment>
<sequence length="421" mass="45778">MSAEVAALRLQVARQVAHWQAAVTALADLENFASASAWANLEHQLGVAVRAHLRRSARRLHRAAGVLAAELAAAESPTELERVRRLVVRFRAMFLRVELAFDFYGDCVNSRTTPRLGALLRACDFLARSAMEQVLEPLGHPAPPVLTYVDKGLGASILRAGLRLWDRDSFSVAAAVKITRHNLSRPTAILHEAGHQAAFTLDWNGELADALRRELRPVAPGVADAWAGWASEIAGDAFAFAHAGYAAVAALHDVVAGEPDRVWMVPYGDPHPPAYLRVLLGAAMATRCYGSGPWNDLGQAWVAAHPVRTAPADVREFHVRSAALVPRIAEVCLYRPMRAFGDRPLVACVDPLRVRPDALACLARDAGTALFRSPYWVEREALRLLALSGYRAATEPARAAEITAQFEEWMIRLGGPVEAAA</sequence>
<accession>A0A5R8YK25</accession>
<keyword evidence="2" id="KW-1185">Reference proteome</keyword>